<dbReference type="Pfam" id="PF00589">
    <property type="entry name" value="Phage_integrase"/>
    <property type="match status" value="1"/>
</dbReference>
<dbReference type="KEGG" id="rama:IDM48_05330"/>
<evidence type="ECO:0000256" key="9">
    <source>
        <dbReference type="HAMAP-Rule" id="MF_01808"/>
    </source>
</evidence>
<evidence type="ECO:0000256" key="3">
    <source>
        <dbReference type="ARBA" id="ARBA00022618"/>
    </source>
</evidence>
<dbReference type="PROSITE" id="PS51900">
    <property type="entry name" value="CB"/>
    <property type="match status" value="1"/>
</dbReference>
<evidence type="ECO:0000256" key="4">
    <source>
        <dbReference type="ARBA" id="ARBA00022829"/>
    </source>
</evidence>
<keyword evidence="13" id="KW-1185">Reference proteome</keyword>
<evidence type="ECO:0000256" key="5">
    <source>
        <dbReference type="ARBA" id="ARBA00022908"/>
    </source>
</evidence>
<feature type="active site" evidence="9">
    <location>
        <position position="303"/>
    </location>
</feature>
<feature type="active site" evidence="9">
    <location>
        <position position="280"/>
    </location>
</feature>
<name>A0A7H2BMB5_9MICC</name>
<dbReference type="GO" id="GO:0051301">
    <property type="term" value="P:cell division"/>
    <property type="evidence" value="ECO:0007669"/>
    <property type="project" value="UniProtKB-KW"/>
</dbReference>
<dbReference type="GO" id="GO:0003677">
    <property type="term" value="F:DNA binding"/>
    <property type="evidence" value="ECO:0007669"/>
    <property type="project" value="UniProtKB-UniRule"/>
</dbReference>
<dbReference type="GO" id="GO:0009037">
    <property type="term" value="F:tyrosine-based site-specific recombinase activity"/>
    <property type="evidence" value="ECO:0007669"/>
    <property type="project" value="UniProtKB-UniRule"/>
</dbReference>
<evidence type="ECO:0000259" key="10">
    <source>
        <dbReference type="PROSITE" id="PS51898"/>
    </source>
</evidence>
<comment type="subcellular location">
    <subcellularLocation>
        <location evidence="1 9">Cytoplasm</location>
    </subcellularLocation>
</comment>
<keyword evidence="3 9" id="KW-0132">Cell division</keyword>
<dbReference type="InterPro" id="IPR050090">
    <property type="entry name" value="Tyrosine_recombinase_XerCD"/>
</dbReference>
<dbReference type="InterPro" id="IPR011010">
    <property type="entry name" value="DNA_brk_join_enz"/>
</dbReference>
<dbReference type="RefSeq" id="WP_190618443.1">
    <property type="nucleotide sequence ID" value="NZ_CP061538.1"/>
</dbReference>
<feature type="active site" evidence="9">
    <location>
        <position position="178"/>
    </location>
</feature>
<dbReference type="InterPro" id="IPR010998">
    <property type="entry name" value="Integrase_recombinase_N"/>
</dbReference>
<dbReference type="PROSITE" id="PS51898">
    <property type="entry name" value="TYR_RECOMBINASE"/>
    <property type="match status" value="1"/>
</dbReference>
<feature type="domain" description="Core-binding (CB)" evidence="11">
    <location>
        <begin position="25"/>
        <end position="111"/>
    </location>
</feature>
<keyword evidence="7 9" id="KW-0233">DNA recombination</keyword>
<dbReference type="GO" id="GO:0007059">
    <property type="term" value="P:chromosome segregation"/>
    <property type="evidence" value="ECO:0007669"/>
    <property type="project" value="UniProtKB-UniRule"/>
</dbReference>
<evidence type="ECO:0000313" key="12">
    <source>
        <dbReference type="EMBL" id="QNV40811.1"/>
    </source>
</evidence>
<dbReference type="InterPro" id="IPR004107">
    <property type="entry name" value="Integrase_SAM-like_N"/>
</dbReference>
<feature type="active site" evidence="9">
    <location>
        <position position="277"/>
    </location>
</feature>
<feature type="active site" evidence="9">
    <location>
        <position position="202"/>
    </location>
</feature>
<dbReference type="Gene3D" id="1.10.150.130">
    <property type="match status" value="1"/>
</dbReference>
<evidence type="ECO:0000256" key="8">
    <source>
        <dbReference type="ARBA" id="ARBA00023306"/>
    </source>
</evidence>
<dbReference type="EMBL" id="CP061538">
    <property type="protein sequence ID" value="QNV40811.1"/>
    <property type="molecule type" value="Genomic_DNA"/>
</dbReference>
<dbReference type="InterPro" id="IPR023009">
    <property type="entry name" value="Tyrosine_recombinase_XerC/XerD"/>
</dbReference>
<sequence>MKQPSQHQTLSPTLPLGAQALDQDRVFVRALENFVRYLKYEKFRSPHTIAAYQQDITAFMAFALRQGARELEEIDITMVRSWLASQHAHNASRNSLARHSSSLRVFFAWAEEDGLITANPTLILANPKREKHLPEVLNEQQIQQLIDQVSQQIAHDPNDAKNLRLLAVIEILYSSGIRISELTQLDLSSINRSENTFRVIGKGNKERVVPLGKPALRALSQWVTRGRPQWFKNNPQGRVEPALFIGPRGRRANSRQIREDLTRALHSIENTEASGAHVFRHSAATHLVDGGADIRTVQELLGHSSLATTQIYTHVSVERLTNTYNKAHPRA</sequence>
<comment type="function">
    <text evidence="9">Site-specific tyrosine recombinase, which acts by catalyzing the cutting and rejoining of the recombining DNA molecules. The XerC-XerD complex is essential to convert dimers of the bacterial chromosome into monomers to permit their segregation at cell division. It also contributes to the segregational stability of plasmids.</text>
</comment>
<comment type="similarity">
    <text evidence="9">Belongs to the 'phage' integrase family. XerC subfamily.</text>
</comment>
<dbReference type="GO" id="GO:0005737">
    <property type="term" value="C:cytoplasm"/>
    <property type="evidence" value="ECO:0007669"/>
    <property type="project" value="UniProtKB-SubCell"/>
</dbReference>
<keyword evidence="8 9" id="KW-0131">Cell cycle</keyword>
<evidence type="ECO:0000256" key="2">
    <source>
        <dbReference type="ARBA" id="ARBA00022490"/>
    </source>
</evidence>
<dbReference type="InterPro" id="IPR044068">
    <property type="entry name" value="CB"/>
</dbReference>
<dbReference type="Proteomes" id="UP000516421">
    <property type="component" value="Chromosome"/>
</dbReference>
<dbReference type="Pfam" id="PF02899">
    <property type="entry name" value="Phage_int_SAM_1"/>
    <property type="match status" value="1"/>
</dbReference>
<dbReference type="Gene3D" id="1.10.443.10">
    <property type="entry name" value="Intergrase catalytic core"/>
    <property type="match status" value="1"/>
</dbReference>
<keyword evidence="2 9" id="KW-0963">Cytoplasm</keyword>
<keyword evidence="5 9" id="KW-0229">DNA integration</keyword>
<keyword evidence="4 9" id="KW-0159">Chromosome partition</keyword>
<evidence type="ECO:0000256" key="7">
    <source>
        <dbReference type="ARBA" id="ARBA00023172"/>
    </source>
</evidence>
<dbReference type="AlphaFoldDB" id="A0A7H2BMB5"/>
<accession>A0A7H2BMB5</accession>
<comment type="subunit">
    <text evidence="9">Forms a cyclic heterotetrameric complex composed of two molecules of XerC and two molecules of XerD.</text>
</comment>
<organism evidence="12 13">
    <name type="scientific">Rothia amarae</name>
    <dbReference type="NCBI Taxonomy" id="169480"/>
    <lineage>
        <taxon>Bacteria</taxon>
        <taxon>Bacillati</taxon>
        <taxon>Actinomycetota</taxon>
        <taxon>Actinomycetes</taxon>
        <taxon>Micrococcales</taxon>
        <taxon>Micrococcaceae</taxon>
        <taxon>Rothia</taxon>
    </lineage>
</organism>
<dbReference type="GO" id="GO:0006313">
    <property type="term" value="P:DNA transposition"/>
    <property type="evidence" value="ECO:0007669"/>
    <property type="project" value="UniProtKB-UniRule"/>
</dbReference>
<feature type="domain" description="Tyr recombinase" evidence="10">
    <location>
        <begin position="132"/>
        <end position="325"/>
    </location>
</feature>
<feature type="active site" description="O-(3'-phospho-DNA)-tyrosine intermediate" evidence="9">
    <location>
        <position position="312"/>
    </location>
</feature>
<dbReference type="InterPro" id="IPR013762">
    <property type="entry name" value="Integrase-like_cat_sf"/>
</dbReference>
<dbReference type="HAMAP" id="MF_01808">
    <property type="entry name" value="Recomb_XerC_XerD"/>
    <property type="match status" value="1"/>
</dbReference>
<gene>
    <name evidence="9" type="primary">xerC</name>
    <name evidence="12" type="ORF">IDM48_05330</name>
</gene>
<keyword evidence="6 9" id="KW-0238">DNA-binding</keyword>
<reference evidence="12 13" key="1">
    <citation type="submission" date="2020-09" db="EMBL/GenBank/DDBJ databases">
        <title>Investigation of environmental microbe.</title>
        <authorList>
            <person name="Ou Y."/>
            <person name="Kang Q."/>
        </authorList>
    </citation>
    <scope>NUCLEOTIDE SEQUENCE [LARGE SCALE GENOMIC DNA]</scope>
    <source>
        <strain evidence="12 13">KJZ-9</strain>
    </source>
</reference>
<dbReference type="InterPro" id="IPR002104">
    <property type="entry name" value="Integrase_catalytic"/>
</dbReference>
<dbReference type="SUPFAM" id="SSF56349">
    <property type="entry name" value="DNA breaking-rejoining enzymes"/>
    <property type="match status" value="1"/>
</dbReference>
<evidence type="ECO:0000313" key="13">
    <source>
        <dbReference type="Proteomes" id="UP000516421"/>
    </source>
</evidence>
<protein>
    <recommendedName>
        <fullName evidence="9">Tyrosine recombinase XerC</fullName>
    </recommendedName>
</protein>
<evidence type="ECO:0000256" key="6">
    <source>
        <dbReference type="ARBA" id="ARBA00023125"/>
    </source>
</evidence>
<dbReference type="PANTHER" id="PTHR30349">
    <property type="entry name" value="PHAGE INTEGRASE-RELATED"/>
    <property type="match status" value="1"/>
</dbReference>
<dbReference type="PANTHER" id="PTHR30349:SF77">
    <property type="entry name" value="TYROSINE RECOMBINASE XERC"/>
    <property type="match status" value="1"/>
</dbReference>
<evidence type="ECO:0000259" key="11">
    <source>
        <dbReference type="PROSITE" id="PS51900"/>
    </source>
</evidence>
<evidence type="ECO:0000256" key="1">
    <source>
        <dbReference type="ARBA" id="ARBA00004496"/>
    </source>
</evidence>
<proteinExistence type="inferred from homology"/>